<keyword evidence="3" id="KW-1185">Reference proteome</keyword>
<feature type="transmembrane region" description="Helical" evidence="1">
    <location>
        <begin position="237"/>
        <end position="258"/>
    </location>
</feature>
<feature type="transmembrane region" description="Helical" evidence="1">
    <location>
        <begin position="182"/>
        <end position="200"/>
    </location>
</feature>
<protein>
    <submittedName>
        <fullName evidence="2">Serine endopeptidase</fullName>
    </submittedName>
</protein>
<proteinExistence type="predicted"/>
<dbReference type="RefSeq" id="WP_147912627.1">
    <property type="nucleotide sequence ID" value="NZ_JBHUEJ010000016.1"/>
</dbReference>
<sequence>MSKALRLSEKWFQRGLWLVAFIFAGFLIGLGSNIVSDLPRVESARALEDYMDPAASQAARAAIAKAEVDERTAVDALEQARMKLKVAQSDVSTTRQGFNNWLATRTATARAEQDPEVISRTQALDALQARERAARAEVERQEQRRLDSQQAGEQAQRQLSALEEGARASYEKALRAQELRVFGYRLALTLPLLGVAGWLFKRHRQSRWWPFVWGFIIFAVFAFFFELVPYLPSYGGYVRYIVGIVLTVVVGRWAIVALQRYLERQRAAEAQPDQLRRAELSYDTAVARMAKGVCPGCERTVDLKNPLIDFCPHCGIGLFDQCGVCHARKNAFSRFCHACGALAADAQPAWPTATDVATALAPGAEKAAR</sequence>
<keyword evidence="1" id="KW-0812">Transmembrane</keyword>
<feature type="transmembrane region" description="Helical" evidence="1">
    <location>
        <begin position="212"/>
        <end position="231"/>
    </location>
</feature>
<keyword evidence="1" id="KW-1133">Transmembrane helix</keyword>
<organism evidence="2 3">
    <name type="scientific">Ottowia flava</name>
    <dbReference type="NCBI Taxonomy" id="2675430"/>
    <lineage>
        <taxon>Bacteria</taxon>
        <taxon>Pseudomonadati</taxon>
        <taxon>Pseudomonadota</taxon>
        <taxon>Betaproteobacteria</taxon>
        <taxon>Burkholderiales</taxon>
        <taxon>Comamonadaceae</taxon>
        <taxon>Ottowia</taxon>
    </lineage>
</organism>
<accession>A0ABW4KVY9</accession>
<reference evidence="3" key="1">
    <citation type="journal article" date="2019" name="Int. J. Syst. Evol. Microbiol.">
        <title>The Global Catalogue of Microorganisms (GCM) 10K type strain sequencing project: providing services to taxonomists for standard genome sequencing and annotation.</title>
        <authorList>
            <consortium name="The Broad Institute Genomics Platform"/>
            <consortium name="The Broad Institute Genome Sequencing Center for Infectious Disease"/>
            <person name="Wu L."/>
            <person name="Ma J."/>
        </authorList>
    </citation>
    <scope>NUCLEOTIDE SEQUENCE [LARGE SCALE GENOMIC DNA]</scope>
    <source>
        <strain evidence="3">LMG 29247</strain>
    </source>
</reference>
<evidence type="ECO:0000313" key="3">
    <source>
        <dbReference type="Proteomes" id="UP001597304"/>
    </source>
</evidence>
<evidence type="ECO:0000256" key="1">
    <source>
        <dbReference type="SAM" id="Phobius"/>
    </source>
</evidence>
<gene>
    <name evidence="2" type="ORF">ACFSF0_07770</name>
</gene>
<dbReference type="EMBL" id="JBHUEJ010000016">
    <property type="protein sequence ID" value="MFD1710500.1"/>
    <property type="molecule type" value="Genomic_DNA"/>
</dbReference>
<comment type="caution">
    <text evidence="2">The sequence shown here is derived from an EMBL/GenBank/DDBJ whole genome shotgun (WGS) entry which is preliminary data.</text>
</comment>
<keyword evidence="1" id="KW-0472">Membrane</keyword>
<name>A0ABW4KVY9_9BURK</name>
<evidence type="ECO:0000313" key="2">
    <source>
        <dbReference type="EMBL" id="MFD1710500.1"/>
    </source>
</evidence>
<dbReference type="Proteomes" id="UP001597304">
    <property type="component" value="Unassembled WGS sequence"/>
</dbReference>